<keyword evidence="5 12" id="KW-0812">Transmembrane</keyword>
<dbReference type="GO" id="GO:0071595">
    <property type="term" value="C:Nem1-Spo7 phosphatase complex"/>
    <property type="evidence" value="ECO:0007669"/>
    <property type="project" value="InterPro"/>
</dbReference>
<evidence type="ECO:0000256" key="4">
    <source>
        <dbReference type="ARBA" id="ARBA00022490"/>
    </source>
</evidence>
<feature type="region of interest" description="Disordered" evidence="11">
    <location>
        <begin position="367"/>
        <end position="423"/>
    </location>
</feature>
<dbReference type="GO" id="GO:0031965">
    <property type="term" value="C:nuclear membrane"/>
    <property type="evidence" value="ECO:0007669"/>
    <property type="project" value="UniProtKB-SubCell"/>
</dbReference>
<evidence type="ECO:0000256" key="8">
    <source>
        <dbReference type="ARBA" id="ARBA00023136"/>
    </source>
</evidence>
<evidence type="ECO:0000256" key="7">
    <source>
        <dbReference type="ARBA" id="ARBA00023098"/>
    </source>
</evidence>
<feature type="region of interest" description="Disordered" evidence="11">
    <location>
        <begin position="1"/>
        <end position="30"/>
    </location>
</feature>
<keyword evidence="4" id="KW-0963">Cytoplasm</keyword>
<protein>
    <recommendedName>
        <fullName evidence="10">Transmembrane protein 188</fullName>
    </recommendedName>
</protein>
<keyword evidence="8 12" id="KW-0472">Membrane</keyword>
<feature type="region of interest" description="Disordered" evidence="11">
    <location>
        <begin position="211"/>
        <end position="238"/>
    </location>
</feature>
<comment type="subcellular location">
    <subcellularLocation>
        <location evidence="2">Cytoplasm</location>
    </subcellularLocation>
    <subcellularLocation>
        <location evidence="1">Nucleus membrane</location>
        <topology evidence="1">Multi-pass membrane protein</topology>
    </subcellularLocation>
</comment>
<evidence type="ECO:0000256" key="3">
    <source>
        <dbReference type="ARBA" id="ARBA00010998"/>
    </source>
</evidence>
<keyword evidence="7" id="KW-0443">Lipid metabolism</keyword>
<dbReference type="OrthoDB" id="5599171at2759"/>
<proteinExistence type="inferred from homology"/>
<evidence type="ECO:0000256" key="6">
    <source>
        <dbReference type="ARBA" id="ARBA00022989"/>
    </source>
</evidence>
<name>A0A9W8HES4_9FUNG</name>
<dbReference type="EMBL" id="JANBUM010000146">
    <property type="protein sequence ID" value="KAJ2783348.1"/>
    <property type="molecule type" value="Genomic_DNA"/>
</dbReference>
<feature type="compositionally biased region" description="Polar residues" evidence="11">
    <location>
        <begin position="19"/>
        <end position="30"/>
    </location>
</feature>
<feature type="region of interest" description="Disordered" evidence="11">
    <location>
        <begin position="283"/>
        <end position="343"/>
    </location>
</feature>
<dbReference type="GO" id="GO:0006629">
    <property type="term" value="P:lipid metabolic process"/>
    <property type="evidence" value="ECO:0007669"/>
    <property type="project" value="UniProtKB-KW"/>
</dbReference>
<dbReference type="AlphaFoldDB" id="A0A9W8HES4"/>
<evidence type="ECO:0000256" key="2">
    <source>
        <dbReference type="ARBA" id="ARBA00004496"/>
    </source>
</evidence>
<evidence type="ECO:0000313" key="13">
    <source>
        <dbReference type="EMBL" id="KAJ2783348.1"/>
    </source>
</evidence>
<feature type="transmembrane region" description="Helical" evidence="12">
    <location>
        <begin position="134"/>
        <end position="153"/>
    </location>
</feature>
<accession>A0A9W8HES4</accession>
<comment type="caution">
    <text evidence="13">The sequence shown here is derived from an EMBL/GenBank/DDBJ whole genome shotgun (WGS) entry which is preliminary data.</text>
</comment>
<keyword evidence="9" id="KW-0539">Nucleus</keyword>
<dbReference type="InterPro" id="IPR019168">
    <property type="entry name" value="NEP1-R1"/>
</dbReference>
<feature type="compositionally biased region" description="Polar residues" evidence="11">
    <location>
        <begin position="211"/>
        <end position="234"/>
    </location>
</feature>
<evidence type="ECO:0000256" key="1">
    <source>
        <dbReference type="ARBA" id="ARBA00004232"/>
    </source>
</evidence>
<keyword evidence="14" id="KW-1185">Reference proteome</keyword>
<feature type="compositionally biased region" description="Basic residues" evidence="11">
    <location>
        <begin position="314"/>
        <end position="323"/>
    </location>
</feature>
<evidence type="ECO:0000256" key="10">
    <source>
        <dbReference type="ARBA" id="ARBA00030458"/>
    </source>
</evidence>
<evidence type="ECO:0000256" key="11">
    <source>
        <dbReference type="SAM" id="MobiDB-lite"/>
    </source>
</evidence>
<evidence type="ECO:0000256" key="5">
    <source>
        <dbReference type="ARBA" id="ARBA00022692"/>
    </source>
</evidence>
<organism evidence="13 14">
    <name type="scientific">Coemansia interrupta</name>
    <dbReference type="NCBI Taxonomy" id="1126814"/>
    <lineage>
        <taxon>Eukaryota</taxon>
        <taxon>Fungi</taxon>
        <taxon>Fungi incertae sedis</taxon>
        <taxon>Zoopagomycota</taxon>
        <taxon>Kickxellomycotina</taxon>
        <taxon>Kickxellomycetes</taxon>
        <taxon>Kickxellales</taxon>
        <taxon>Kickxellaceae</taxon>
        <taxon>Coemansia</taxon>
    </lineage>
</organism>
<feature type="compositionally biased region" description="Basic and acidic residues" evidence="11">
    <location>
        <begin position="283"/>
        <end position="292"/>
    </location>
</feature>
<dbReference type="PANTHER" id="PTHR20996">
    <property type="entry name" value="NUCLEAR ENVELOPE PHOSPHATASE-REGULATORY SUBUNIT 1"/>
    <property type="match status" value="1"/>
</dbReference>
<gene>
    <name evidence="13" type="ORF">GGI15_002610</name>
</gene>
<evidence type="ECO:0000256" key="12">
    <source>
        <dbReference type="SAM" id="Phobius"/>
    </source>
</evidence>
<evidence type="ECO:0000313" key="14">
    <source>
        <dbReference type="Proteomes" id="UP001140172"/>
    </source>
</evidence>
<dbReference type="PANTHER" id="PTHR20996:SF1">
    <property type="entry name" value="NUCLEAR ENVELOPE PHOSPHATASE-REGULATORY SUBUNIT 1"/>
    <property type="match status" value="1"/>
</dbReference>
<keyword evidence="6 12" id="KW-1133">Transmembrane helix</keyword>
<evidence type="ECO:0000256" key="9">
    <source>
        <dbReference type="ARBA" id="ARBA00023242"/>
    </source>
</evidence>
<sequence length="423" mass="46525">MSSSPISSLAAERDRSRSLHSSAYQSAAMGSTSDAGTRALAMQGQGMLSPQELASMYTRQFAATKPSGYTSTIYEAAASAAVSTANQTYVHGLSVLQCARSRGPIDQHVYRDWLIFEERLKQSYRRLQRKKRNYLVQIVAFGVLALYFAWFGVFGTKNYRFTCKLLSAGSAYCIYLIVTNRRFLQSIKYPAQCNRSLHQFRMRFEASPVHASSSPMLSNSDSAVADDPTTTRGSASARVPAALEKTPTFLTESQMTFFPTVPRQLRDGYLEFKTTYYRKRDVAKKRMLERTQRDKRRKSSLSNAASPKSSERKSKGRGQRQHLLHSTSSSHEGDFRGGISSSSSGRIASATLAARTSPLTAVIPRSALATVDGDSATDEGSTTSSSVISRKKRVSDSSSRRGGSSLIYTLAEQDTSSDSDRPI</sequence>
<dbReference type="GO" id="GO:0005737">
    <property type="term" value="C:cytoplasm"/>
    <property type="evidence" value="ECO:0007669"/>
    <property type="project" value="UniProtKB-SubCell"/>
</dbReference>
<comment type="similarity">
    <text evidence="3">Belongs to the CNEP1R1 family.</text>
</comment>
<reference evidence="13" key="1">
    <citation type="submission" date="2022-07" db="EMBL/GenBank/DDBJ databases">
        <title>Phylogenomic reconstructions and comparative analyses of Kickxellomycotina fungi.</title>
        <authorList>
            <person name="Reynolds N.K."/>
            <person name="Stajich J.E."/>
            <person name="Barry K."/>
            <person name="Grigoriev I.V."/>
            <person name="Crous P."/>
            <person name="Smith M.E."/>
        </authorList>
    </citation>
    <scope>NUCLEOTIDE SEQUENCE</scope>
    <source>
        <strain evidence="13">BCRC 34489</strain>
    </source>
</reference>
<dbReference type="Proteomes" id="UP001140172">
    <property type="component" value="Unassembled WGS sequence"/>
</dbReference>